<dbReference type="SUPFAM" id="SSF46689">
    <property type="entry name" value="Homeodomain-like"/>
    <property type="match status" value="1"/>
</dbReference>
<evidence type="ECO:0000256" key="1">
    <source>
        <dbReference type="ARBA" id="ARBA00009277"/>
    </source>
</evidence>
<protein>
    <submittedName>
        <fullName evidence="3">Integrase, catalytic region (Modular protein)</fullName>
    </submittedName>
</protein>
<dbReference type="PANTHER" id="PTHR35004">
    <property type="entry name" value="TRANSPOSASE RV3428C-RELATED"/>
    <property type="match status" value="1"/>
</dbReference>
<dbReference type="AlphaFoldDB" id="W6M2A9"/>
<dbReference type="NCBIfam" id="NF033546">
    <property type="entry name" value="transpos_IS21"/>
    <property type="match status" value="1"/>
</dbReference>
<name>W6M2A9_9GAMM</name>
<dbReference type="Gene3D" id="3.30.420.10">
    <property type="entry name" value="Ribonuclease H-like superfamily/Ribonuclease H"/>
    <property type="match status" value="1"/>
</dbReference>
<gene>
    <name evidence="3" type="ORF">BN873_180002</name>
</gene>
<sequence length="408" mass="46056">MKGPKIHLPRLTMRKGEAMQTPEAVAAMRRLYELGWGLRRIAGELGCSRNTVKRHLDGGSWKPYRSPVRRRTLGGLESWLAAHFRQHRGNADVVRQELARVHGIRVSLRTVERAVRPWREELEAAARATVRFETPPGQQLQIDFGTSAVRMGGELTVVRLFVATLGYSRRLFVAAFDHERQAAWLSGLEGAFRHFGGVPEEVLLDNARALVETHDPVTRVVTFNPRFLAFARYWGFQPRACAPYRARTKGKDERGVGYVKHNAIAGYTFTSWAALENHLAHWTRTVADVRIHGTTGEVPLERFQRAEATALRPLKDHPPFHWTRELTRRVHADSCIEVDTNHYSVPWRLIGDTVTVRIVDDELRVLHAGCDVARHLLNIGRRQRQMDPAHLAGVVGASGTIRATATAD</sequence>
<dbReference type="SUPFAM" id="SSF53098">
    <property type="entry name" value="Ribonuclease H-like"/>
    <property type="match status" value="1"/>
</dbReference>
<organism evidence="3 4">
    <name type="scientific">Candidatus Competibacter denitrificans Run_A_D11</name>
    <dbReference type="NCBI Taxonomy" id="1400863"/>
    <lineage>
        <taxon>Bacteria</taxon>
        <taxon>Pseudomonadati</taxon>
        <taxon>Pseudomonadota</taxon>
        <taxon>Gammaproteobacteria</taxon>
        <taxon>Candidatus Competibacteraceae</taxon>
        <taxon>Candidatus Competibacter</taxon>
    </lineage>
</organism>
<dbReference type="InterPro" id="IPR036397">
    <property type="entry name" value="RNaseH_sf"/>
</dbReference>
<evidence type="ECO:0000313" key="4">
    <source>
        <dbReference type="Proteomes" id="UP000035760"/>
    </source>
</evidence>
<keyword evidence="4" id="KW-1185">Reference proteome</keyword>
<dbReference type="PROSITE" id="PS50994">
    <property type="entry name" value="INTEGRASE"/>
    <property type="match status" value="1"/>
</dbReference>
<dbReference type="Gene3D" id="1.10.10.60">
    <property type="entry name" value="Homeodomain-like"/>
    <property type="match status" value="1"/>
</dbReference>
<evidence type="ECO:0000313" key="3">
    <source>
        <dbReference type="EMBL" id="CDI01606.1"/>
    </source>
</evidence>
<dbReference type="InterPro" id="IPR054353">
    <property type="entry name" value="IstA-like_C"/>
</dbReference>
<dbReference type="Proteomes" id="UP000035760">
    <property type="component" value="Unassembled WGS sequence"/>
</dbReference>
<dbReference type="PANTHER" id="PTHR35004:SF7">
    <property type="entry name" value="INTEGRASE PROTEIN"/>
    <property type="match status" value="1"/>
</dbReference>
<dbReference type="GO" id="GO:0015074">
    <property type="term" value="P:DNA integration"/>
    <property type="evidence" value="ECO:0007669"/>
    <property type="project" value="InterPro"/>
</dbReference>
<reference evidence="3" key="1">
    <citation type="submission" date="2013-07" db="EMBL/GenBank/DDBJ databases">
        <authorList>
            <person name="McIlroy S."/>
        </authorList>
    </citation>
    <scope>NUCLEOTIDE SEQUENCE [LARGE SCALE GENOMIC DNA]</scope>
    <source>
        <strain evidence="3">Run_A_D11</strain>
    </source>
</reference>
<comment type="similarity">
    <text evidence="1">Belongs to the transposase IS21/IS408/IS1162 family.</text>
</comment>
<accession>W6M2A9</accession>
<feature type="domain" description="Integrase catalytic" evidence="2">
    <location>
        <begin position="131"/>
        <end position="307"/>
    </location>
</feature>
<dbReference type="Pfam" id="PF22483">
    <property type="entry name" value="Mu-transpos_C_2"/>
    <property type="match status" value="1"/>
</dbReference>
<dbReference type="EMBL" id="CBTJ020000023">
    <property type="protein sequence ID" value="CDI01606.1"/>
    <property type="molecule type" value="Genomic_DNA"/>
</dbReference>
<reference evidence="3" key="2">
    <citation type="submission" date="2014-03" db="EMBL/GenBank/DDBJ databases">
        <title>Candidatus Competibacter-lineage genomes retrieved from metagenomes reveal functional metabolic diversity.</title>
        <authorList>
            <person name="McIlroy S.J."/>
            <person name="Albertsen M."/>
            <person name="Andresen E.K."/>
            <person name="Saunders A.M."/>
            <person name="Kristiansen R."/>
            <person name="Stokholm-Bjerregaard M."/>
            <person name="Nielsen K.L."/>
            <person name="Nielsen P.H."/>
        </authorList>
    </citation>
    <scope>NUCLEOTIDE SEQUENCE</scope>
    <source>
        <strain evidence="3">Run_A_D11</strain>
    </source>
</reference>
<dbReference type="InterPro" id="IPR012337">
    <property type="entry name" value="RNaseH-like_sf"/>
</dbReference>
<dbReference type="Pfam" id="PF00665">
    <property type="entry name" value="rve"/>
    <property type="match status" value="1"/>
</dbReference>
<dbReference type="GO" id="GO:0003676">
    <property type="term" value="F:nucleic acid binding"/>
    <property type="evidence" value="ECO:0007669"/>
    <property type="project" value="InterPro"/>
</dbReference>
<proteinExistence type="inferred from homology"/>
<dbReference type="InterPro" id="IPR001584">
    <property type="entry name" value="Integrase_cat-core"/>
</dbReference>
<comment type="caution">
    <text evidence="3">The sequence shown here is derived from an EMBL/GenBank/DDBJ whole genome shotgun (WGS) entry which is preliminary data.</text>
</comment>
<dbReference type="InterPro" id="IPR009057">
    <property type="entry name" value="Homeodomain-like_sf"/>
</dbReference>
<evidence type="ECO:0000259" key="2">
    <source>
        <dbReference type="PROSITE" id="PS50994"/>
    </source>
</evidence>